<evidence type="ECO:0000256" key="1">
    <source>
        <dbReference type="ARBA" id="ARBA00004651"/>
    </source>
</evidence>
<comment type="subcellular location">
    <subcellularLocation>
        <location evidence="1 7">Cell membrane</location>
        <topology evidence="1 7">Multi-pass membrane protein</topology>
    </subcellularLocation>
</comment>
<feature type="transmembrane region" description="Helical" evidence="7">
    <location>
        <begin position="70"/>
        <end position="92"/>
    </location>
</feature>
<keyword evidence="3" id="KW-1003">Cell membrane</keyword>
<feature type="transmembrane region" description="Helical" evidence="7">
    <location>
        <begin position="178"/>
        <end position="200"/>
    </location>
</feature>
<dbReference type="PANTHER" id="PTHR32243:SF18">
    <property type="entry name" value="INNER MEMBRANE ABC TRANSPORTER PERMEASE PROTEIN YCJP"/>
    <property type="match status" value="1"/>
</dbReference>
<dbReference type="CDD" id="cd06261">
    <property type="entry name" value="TM_PBP2"/>
    <property type="match status" value="1"/>
</dbReference>
<evidence type="ECO:0000256" key="6">
    <source>
        <dbReference type="ARBA" id="ARBA00023136"/>
    </source>
</evidence>
<accession>A0ABR5AIQ1</accession>
<keyword evidence="10" id="KW-1185">Reference proteome</keyword>
<evidence type="ECO:0000256" key="2">
    <source>
        <dbReference type="ARBA" id="ARBA00022448"/>
    </source>
</evidence>
<comment type="similarity">
    <text evidence="7">Belongs to the binding-protein-dependent transport system permease family.</text>
</comment>
<dbReference type="SUPFAM" id="SSF161098">
    <property type="entry name" value="MetI-like"/>
    <property type="match status" value="1"/>
</dbReference>
<feature type="transmembrane region" description="Helical" evidence="7">
    <location>
        <begin position="7"/>
        <end position="26"/>
    </location>
</feature>
<evidence type="ECO:0000313" key="10">
    <source>
        <dbReference type="Proteomes" id="UP000031967"/>
    </source>
</evidence>
<evidence type="ECO:0000256" key="4">
    <source>
        <dbReference type="ARBA" id="ARBA00022692"/>
    </source>
</evidence>
<comment type="caution">
    <text evidence="9">The sequence shown here is derived from an EMBL/GenBank/DDBJ whole genome shotgun (WGS) entry which is preliminary data.</text>
</comment>
<evidence type="ECO:0000256" key="3">
    <source>
        <dbReference type="ARBA" id="ARBA00022475"/>
    </source>
</evidence>
<dbReference type="EMBL" id="JXAK01000015">
    <property type="protein sequence ID" value="KIL40935.1"/>
    <property type="molecule type" value="Genomic_DNA"/>
</dbReference>
<keyword evidence="6 7" id="KW-0472">Membrane</keyword>
<feature type="transmembrane region" description="Helical" evidence="7">
    <location>
        <begin position="137"/>
        <end position="157"/>
    </location>
</feature>
<dbReference type="InterPro" id="IPR035906">
    <property type="entry name" value="MetI-like_sf"/>
</dbReference>
<dbReference type="PROSITE" id="PS50928">
    <property type="entry name" value="ABC_TM1"/>
    <property type="match status" value="1"/>
</dbReference>
<dbReference type="InterPro" id="IPR000515">
    <property type="entry name" value="MetI-like"/>
</dbReference>
<reference evidence="9 10" key="1">
    <citation type="submission" date="2014-12" db="EMBL/GenBank/DDBJ databases">
        <title>Draft genome sequence of Paenibacillus kamchatkensis strain B-2647.</title>
        <authorList>
            <person name="Karlyshev A.V."/>
            <person name="Kudryashova E.B."/>
        </authorList>
    </citation>
    <scope>NUCLEOTIDE SEQUENCE [LARGE SCALE GENOMIC DNA]</scope>
    <source>
        <strain evidence="9 10">VKM B-2647</strain>
    </source>
</reference>
<dbReference type="Gene3D" id="1.10.3720.10">
    <property type="entry name" value="MetI-like"/>
    <property type="match status" value="1"/>
</dbReference>
<feature type="domain" description="ABC transmembrane type-1" evidence="8">
    <location>
        <begin position="66"/>
        <end position="257"/>
    </location>
</feature>
<evidence type="ECO:0000256" key="5">
    <source>
        <dbReference type="ARBA" id="ARBA00022989"/>
    </source>
</evidence>
<feature type="transmembrane region" description="Helical" evidence="7">
    <location>
        <begin position="236"/>
        <end position="257"/>
    </location>
</feature>
<gene>
    <name evidence="9" type="ORF">SD70_10805</name>
</gene>
<evidence type="ECO:0000259" key="8">
    <source>
        <dbReference type="PROSITE" id="PS50928"/>
    </source>
</evidence>
<evidence type="ECO:0000256" key="7">
    <source>
        <dbReference type="RuleBase" id="RU363032"/>
    </source>
</evidence>
<protein>
    <recommendedName>
        <fullName evidence="8">ABC transmembrane type-1 domain-containing protein</fullName>
    </recommendedName>
</protein>
<keyword evidence="2 7" id="KW-0813">Transport</keyword>
<dbReference type="Proteomes" id="UP000031967">
    <property type="component" value="Unassembled WGS sequence"/>
</dbReference>
<keyword evidence="5 7" id="KW-1133">Transmembrane helix</keyword>
<keyword evidence="4 7" id="KW-0812">Transmembrane</keyword>
<evidence type="ECO:0000313" key="9">
    <source>
        <dbReference type="EMBL" id="KIL40935.1"/>
    </source>
</evidence>
<sequence length="272" mass="30194">MATYLMALAVMIFTIAPFLWILITSISTNKQITGSPFSWFPKEPTLQNYAKVFTDQTNISGYVDSLLNSLIVASVTTFVCLLFGALGAYAFARLQFKFREYFILFILFTQMIPGIAVLIPIYIIFKNIGMLDTKSSLIMTQISFILPFIIWVMRSFFYTVPKELEDAAFIDGLGRFGALFRIILPISTPGLFATGVFAFLNSWNDFLTPLVLTSTTQAKTMPVAINEFLGRFSVDYGLLTAAGVVGLLPPILISLLFQRFLIDGLTAGAVKS</sequence>
<organism evidence="9 10">
    <name type="scientific">Gordoniibacillus kamchatkensis</name>
    <dbReference type="NCBI Taxonomy" id="1590651"/>
    <lineage>
        <taxon>Bacteria</taxon>
        <taxon>Bacillati</taxon>
        <taxon>Bacillota</taxon>
        <taxon>Bacilli</taxon>
        <taxon>Bacillales</taxon>
        <taxon>Paenibacillaceae</taxon>
        <taxon>Gordoniibacillus</taxon>
    </lineage>
</organism>
<dbReference type="InterPro" id="IPR050901">
    <property type="entry name" value="BP-dep_ABC_trans_perm"/>
</dbReference>
<feature type="transmembrane region" description="Helical" evidence="7">
    <location>
        <begin position="101"/>
        <end position="125"/>
    </location>
</feature>
<name>A0ABR5AIQ1_9BACL</name>
<dbReference type="PANTHER" id="PTHR32243">
    <property type="entry name" value="MALTOSE TRANSPORT SYSTEM PERMEASE-RELATED"/>
    <property type="match status" value="1"/>
</dbReference>
<dbReference type="Pfam" id="PF00528">
    <property type="entry name" value="BPD_transp_1"/>
    <property type="match status" value="1"/>
</dbReference>
<proteinExistence type="inferred from homology"/>